<proteinExistence type="predicted"/>
<evidence type="ECO:0000313" key="1">
    <source>
        <dbReference type="EMBL" id="NSL90091.1"/>
    </source>
</evidence>
<dbReference type="GO" id="GO:0006352">
    <property type="term" value="P:DNA-templated transcription initiation"/>
    <property type="evidence" value="ECO:0007669"/>
    <property type="project" value="InterPro"/>
</dbReference>
<dbReference type="Gene3D" id="1.10.1740.10">
    <property type="match status" value="1"/>
</dbReference>
<organism evidence="1 2">
    <name type="scientific">Chitinophaga solisilvae</name>
    <dbReference type="NCBI Taxonomy" id="1233460"/>
    <lineage>
        <taxon>Bacteria</taxon>
        <taxon>Pseudomonadati</taxon>
        <taxon>Bacteroidota</taxon>
        <taxon>Chitinophagia</taxon>
        <taxon>Chitinophagales</taxon>
        <taxon>Chitinophagaceae</taxon>
        <taxon>Chitinophaga</taxon>
    </lineage>
</organism>
<sequence>MLPGNNHNNQAWSMLRAGDQSAMLLLYDEHYTGLLNYGIKLTGNRELSAECITQVLIDLWDKRKVLPEVTNVRAYLLTCIRRKVMAELKAGRMREQLICLPCVNPVCPPIRRLSAPPPRKR</sequence>
<dbReference type="SUPFAM" id="SSF88946">
    <property type="entry name" value="Sigma2 domain of RNA polymerase sigma factors"/>
    <property type="match status" value="1"/>
</dbReference>
<dbReference type="Proteomes" id="UP000281028">
    <property type="component" value="Unassembled WGS sequence"/>
</dbReference>
<accession>A0A9Q5D5P3</accession>
<evidence type="ECO:0000313" key="2">
    <source>
        <dbReference type="Proteomes" id="UP000281028"/>
    </source>
</evidence>
<evidence type="ECO:0008006" key="3">
    <source>
        <dbReference type="Google" id="ProtNLM"/>
    </source>
</evidence>
<protein>
    <recommendedName>
        <fullName evidence="3">RNA polymerase sigma-70 region 2 domain-containing protein</fullName>
    </recommendedName>
</protein>
<comment type="caution">
    <text evidence="1">The sequence shown here is derived from an EMBL/GenBank/DDBJ whole genome shotgun (WGS) entry which is preliminary data.</text>
</comment>
<dbReference type="InterPro" id="IPR013325">
    <property type="entry name" value="RNA_pol_sigma_r2"/>
</dbReference>
<name>A0A9Q5D5P3_9BACT</name>
<dbReference type="AlphaFoldDB" id="A0A9Q5D5P3"/>
<gene>
    <name evidence="1" type="ORF">ECE50_024865</name>
</gene>
<dbReference type="EMBL" id="RIAR02000001">
    <property type="protein sequence ID" value="NSL90091.1"/>
    <property type="molecule type" value="Genomic_DNA"/>
</dbReference>
<reference evidence="1" key="1">
    <citation type="submission" date="2020-05" db="EMBL/GenBank/DDBJ databases">
        <title>Chitinophaga laudate sp. nov., isolated from a tropical peat swamp.</title>
        <authorList>
            <person name="Goh C.B.S."/>
            <person name="Lee M.S."/>
            <person name="Parimannan S."/>
            <person name="Pasbakhsh P."/>
            <person name="Yule C.M."/>
            <person name="Rajandas H."/>
            <person name="Loke S."/>
            <person name="Croft L."/>
            <person name="Tan J.B.L."/>
        </authorList>
    </citation>
    <scope>NUCLEOTIDE SEQUENCE</scope>
    <source>
        <strain evidence="1">Mgbs1</strain>
    </source>
</reference>
<dbReference type="GO" id="GO:0003700">
    <property type="term" value="F:DNA-binding transcription factor activity"/>
    <property type="evidence" value="ECO:0007669"/>
    <property type="project" value="InterPro"/>
</dbReference>
<keyword evidence="2" id="KW-1185">Reference proteome</keyword>